<gene>
    <name evidence="3" type="ORF">METZ01_LOCUS55115</name>
</gene>
<evidence type="ECO:0000313" key="3">
    <source>
        <dbReference type="EMBL" id="SVA02261.1"/>
    </source>
</evidence>
<dbReference type="AlphaFoldDB" id="A0A381SG29"/>
<feature type="domain" description="Major facilitator superfamily (MFS) profile" evidence="2">
    <location>
        <begin position="7"/>
        <end position="104"/>
    </location>
</feature>
<feature type="transmembrane region" description="Helical" evidence="1">
    <location>
        <begin position="44"/>
        <end position="65"/>
    </location>
</feature>
<keyword evidence="1" id="KW-0472">Membrane</keyword>
<organism evidence="3">
    <name type="scientific">marine metagenome</name>
    <dbReference type="NCBI Taxonomy" id="408172"/>
    <lineage>
        <taxon>unclassified sequences</taxon>
        <taxon>metagenomes</taxon>
        <taxon>ecological metagenomes</taxon>
    </lineage>
</organism>
<keyword evidence="1" id="KW-1133">Transmembrane helix</keyword>
<accession>A0A381SG29</accession>
<dbReference type="PROSITE" id="PS50850">
    <property type="entry name" value="MFS"/>
    <property type="match status" value="1"/>
</dbReference>
<feature type="transmembrane region" description="Helical" evidence="1">
    <location>
        <begin position="77"/>
        <end position="95"/>
    </location>
</feature>
<dbReference type="Gene3D" id="1.20.1250.20">
    <property type="entry name" value="MFS general substrate transporter like domains"/>
    <property type="match status" value="1"/>
</dbReference>
<feature type="non-terminal residue" evidence="3">
    <location>
        <position position="104"/>
    </location>
</feature>
<keyword evidence="1" id="KW-0812">Transmembrane</keyword>
<proteinExistence type="predicted"/>
<protein>
    <recommendedName>
        <fullName evidence="2">Major facilitator superfamily (MFS) profile domain-containing protein</fullName>
    </recommendedName>
</protein>
<dbReference type="EMBL" id="UINC01002987">
    <property type="protein sequence ID" value="SVA02261.1"/>
    <property type="molecule type" value="Genomic_DNA"/>
</dbReference>
<dbReference type="SUPFAM" id="SSF103473">
    <property type="entry name" value="MFS general substrate transporter"/>
    <property type="match status" value="1"/>
</dbReference>
<evidence type="ECO:0000256" key="1">
    <source>
        <dbReference type="SAM" id="Phobius"/>
    </source>
</evidence>
<evidence type="ECO:0000259" key="2">
    <source>
        <dbReference type="PROSITE" id="PS50850"/>
    </source>
</evidence>
<reference evidence="3" key="1">
    <citation type="submission" date="2018-05" db="EMBL/GenBank/DDBJ databases">
        <authorList>
            <person name="Lanie J.A."/>
            <person name="Ng W.-L."/>
            <person name="Kazmierczak K.M."/>
            <person name="Andrzejewski T.M."/>
            <person name="Davidsen T.M."/>
            <person name="Wayne K.J."/>
            <person name="Tettelin H."/>
            <person name="Glass J.I."/>
            <person name="Rusch D."/>
            <person name="Podicherti R."/>
            <person name="Tsui H.-C.T."/>
            <person name="Winkler M.E."/>
        </authorList>
    </citation>
    <scope>NUCLEOTIDE SEQUENCE</scope>
</reference>
<dbReference type="GO" id="GO:0022857">
    <property type="term" value="F:transmembrane transporter activity"/>
    <property type="evidence" value="ECO:0007669"/>
    <property type="project" value="InterPro"/>
</dbReference>
<name>A0A381SG29_9ZZZZ</name>
<dbReference type="InterPro" id="IPR020846">
    <property type="entry name" value="MFS_dom"/>
</dbReference>
<sequence>MNKRIFVTLQIGLISFFMFADQNLMGPNLTLIAEDFGMTDVKDQYLGGLIPLVFWLLGGAVALFIGYCTDLISRKYLFVLVVIVGEIPCLLSGFADTYTEFFIM</sequence>
<dbReference type="InterPro" id="IPR036259">
    <property type="entry name" value="MFS_trans_sf"/>
</dbReference>